<proteinExistence type="predicted"/>
<reference evidence="2" key="1">
    <citation type="submission" date="2021-12" db="EMBL/GenBank/DDBJ databases">
        <authorList>
            <person name="Martin H S."/>
        </authorList>
    </citation>
    <scope>NUCLEOTIDE SEQUENCE</scope>
</reference>
<evidence type="ECO:0000256" key="1">
    <source>
        <dbReference type="SAM" id="MobiDB-lite"/>
    </source>
</evidence>
<protein>
    <submittedName>
        <fullName evidence="2">Uncharacterized protein</fullName>
    </submittedName>
</protein>
<feature type="region of interest" description="Disordered" evidence="1">
    <location>
        <begin position="1"/>
        <end position="28"/>
    </location>
</feature>
<feature type="region of interest" description="Disordered" evidence="1">
    <location>
        <begin position="102"/>
        <end position="131"/>
    </location>
</feature>
<organism evidence="2 3">
    <name type="scientific">Brenthis ino</name>
    <name type="common">lesser marbled fritillary</name>
    <dbReference type="NCBI Taxonomy" id="405034"/>
    <lineage>
        <taxon>Eukaryota</taxon>
        <taxon>Metazoa</taxon>
        <taxon>Ecdysozoa</taxon>
        <taxon>Arthropoda</taxon>
        <taxon>Hexapoda</taxon>
        <taxon>Insecta</taxon>
        <taxon>Pterygota</taxon>
        <taxon>Neoptera</taxon>
        <taxon>Endopterygota</taxon>
        <taxon>Lepidoptera</taxon>
        <taxon>Glossata</taxon>
        <taxon>Ditrysia</taxon>
        <taxon>Papilionoidea</taxon>
        <taxon>Nymphalidae</taxon>
        <taxon>Heliconiinae</taxon>
        <taxon>Argynnini</taxon>
        <taxon>Brenthis</taxon>
    </lineage>
</organism>
<accession>A0A8J9V3W3</accession>
<dbReference type="AlphaFoldDB" id="A0A8J9V3W3"/>
<feature type="non-terminal residue" evidence="2">
    <location>
        <position position="131"/>
    </location>
</feature>
<evidence type="ECO:0000313" key="2">
    <source>
        <dbReference type="EMBL" id="CAH0719540.1"/>
    </source>
</evidence>
<evidence type="ECO:0000313" key="3">
    <source>
        <dbReference type="Proteomes" id="UP000838878"/>
    </source>
</evidence>
<feature type="compositionally biased region" description="Polar residues" evidence="1">
    <location>
        <begin position="1"/>
        <end position="10"/>
    </location>
</feature>
<dbReference type="OrthoDB" id="7448183at2759"/>
<feature type="compositionally biased region" description="Basic and acidic residues" evidence="1">
    <location>
        <begin position="11"/>
        <end position="28"/>
    </location>
</feature>
<dbReference type="EMBL" id="OV170234">
    <property type="protein sequence ID" value="CAH0719540.1"/>
    <property type="molecule type" value="Genomic_DNA"/>
</dbReference>
<gene>
    <name evidence="2" type="ORF">BINO364_LOCUS5866</name>
</gene>
<keyword evidence="3" id="KW-1185">Reference proteome</keyword>
<dbReference type="Proteomes" id="UP000838878">
    <property type="component" value="Chromosome 14"/>
</dbReference>
<name>A0A8J9V3W3_9NEOP</name>
<sequence length="131" mass="14789">MMSQIPNKVQSNEKSRYGDVADLRGGRDTETGGYRLASVMLHNTLTRAHFVECWRTREPEYINEAGYRGAPTREPATAASSPPIRGILSFRYHIWYCAAGSLRVPPPPPTARRPRPDAPNRRRALILDSNR</sequence>